<sequence>MQKSELAVLF</sequence>
<dbReference type="EMBL" id="GBRH01195958">
    <property type="protein sequence ID" value="JAE01938.1"/>
    <property type="molecule type" value="Transcribed_RNA"/>
</dbReference>
<accession>A0A0A9F0W5</accession>
<proteinExistence type="predicted"/>
<reference evidence="1" key="1">
    <citation type="submission" date="2014-09" db="EMBL/GenBank/DDBJ databases">
        <authorList>
            <person name="Magalhaes I.L.F."/>
            <person name="Oliveira U."/>
            <person name="Santos F.R."/>
            <person name="Vidigal T.H.D.A."/>
            <person name="Brescovit A.D."/>
            <person name="Santos A.J."/>
        </authorList>
    </citation>
    <scope>NUCLEOTIDE SEQUENCE</scope>
    <source>
        <tissue evidence="1">Shoot tissue taken approximately 20 cm above the soil surface</tissue>
    </source>
</reference>
<protein>
    <submittedName>
        <fullName evidence="1">Uncharacterized protein</fullName>
    </submittedName>
</protein>
<reference evidence="1" key="2">
    <citation type="journal article" date="2015" name="Data Brief">
        <title>Shoot transcriptome of the giant reed, Arundo donax.</title>
        <authorList>
            <person name="Barrero R.A."/>
            <person name="Guerrero F.D."/>
            <person name="Moolhuijzen P."/>
            <person name="Goolsby J.A."/>
            <person name="Tidwell J."/>
            <person name="Bellgard S.E."/>
            <person name="Bellgard M.I."/>
        </authorList>
    </citation>
    <scope>NUCLEOTIDE SEQUENCE</scope>
    <source>
        <tissue evidence="1">Shoot tissue taken approximately 20 cm above the soil surface</tissue>
    </source>
</reference>
<name>A0A0A9F0W5_ARUDO</name>
<evidence type="ECO:0000313" key="1">
    <source>
        <dbReference type="EMBL" id="JAE01938.1"/>
    </source>
</evidence>
<organism evidence="1">
    <name type="scientific">Arundo donax</name>
    <name type="common">Giant reed</name>
    <name type="synonym">Donax arundinaceus</name>
    <dbReference type="NCBI Taxonomy" id="35708"/>
    <lineage>
        <taxon>Eukaryota</taxon>
        <taxon>Viridiplantae</taxon>
        <taxon>Streptophyta</taxon>
        <taxon>Embryophyta</taxon>
        <taxon>Tracheophyta</taxon>
        <taxon>Spermatophyta</taxon>
        <taxon>Magnoliopsida</taxon>
        <taxon>Liliopsida</taxon>
        <taxon>Poales</taxon>
        <taxon>Poaceae</taxon>
        <taxon>PACMAD clade</taxon>
        <taxon>Arundinoideae</taxon>
        <taxon>Arundineae</taxon>
        <taxon>Arundo</taxon>
    </lineage>
</organism>